<protein>
    <submittedName>
        <fullName evidence="3">Chromosomal replication initiator DnaA</fullName>
    </submittedName>
</protein>
<dbReference type="EMBL" id="JABDYF010000003">
    <property type="protein sequence ID" value="MBX5089365.1"/>
    <property type="molecule type" value="Genomic_DNA"/>
</dbReference>
<dbReference type="Pfam" id="PF08299">
    <property type="entry name" value="Bac_DnaA_C"/>
    <property type="match status" value="1"/>
</dbReference>
<dbReference type="CDD" id="cd06571">
    <property type="entry name" value="Bac_DnaA_C"/>
    <property type="match status" value="1"/>
</dbReference>
<dbReference type="SUPFAM" id="SSF48295">
    <property type="entry name" value="TrpR-like"/>
    <property type="match status" value="1"/>
</dbReference>
<dbReference type="Proteomes" id="UP000770629">
    <property type="component" value="Unassembled WGS sequence"/>
</dbReference>
<feature type="coiled-coil region" evidence="1">
    <location>
        <begin position="45"/>
        <end position="96"/>
    </location>
</feature>
<proteinExistence type="predicted"/>
<evidence type="ECO:0000313" key="4">
    <source>
        <dbReference type="Proteomes" id="UP000770629"/>
    </source>
</evidence>
<gene>
    <name evidence="3" type="ORF">HJB60_09295</name>
</gene>
<dbReference type="PANTHER" id="PTHR30050">
    <property type="entry name" value="CHROMOSOMAL REPLICATION INITIATOR PROTEIN DNAA"/>
    <property type="match status" value="1"/>
</dbReference>
<organism evidence="3 4">
    <name type="scientific">Rhizobium lentis</name>
    <dbReference type="NCBI Taxonomy" id="1138194"/>
    <lineage>
        <taxon>Bacteria</taxon>
        <taxon>Pseudomonadati</taxon>
        <taxon>Pseudomonadota</taxon>
        <taxon>Alphaproteobacteria</taxon>
        <taxon>Hyphomicrobiales</taxon>
        <taxon>Rhizobiaceae</taxon>
        <taxon>Rhizobium/Agrobacterium group</taxon>
        <taxon>Rhizobium</taxon>
    </lineage>
</organism>
<comment type="caution">
    <text evidence="3">The sequence shown here is derived from an EMBL/GenBank/DDBJ whole genome shotgun (WGS) entry which is preliminary data.</text>
</comment>
<dbReference type="PANTHER" id="PTHR30050:SF4">
    <property type="entry name" value="ATP-BINDING PROTEIN RV3427C IN INSERTION SEQUENCE-RELATED"/>
    <property type="match status" value="1"/>
</dbReference>
<evidence type="ECO:0000259" key="2">
    <source>
        <dbReference type="SMART" id="SM00760"/>
    </source>
</evidence>
<evidence type="ECO:0000256" key="1">
    <source>
        <dbReference type="SAM" id="Coils"/>
    </source>
</evidence>
<reference evidence="3 4" key="1">
    <citation type="submission" date="2020-04" db="EMBL/GenBank/DDBJ databases">
        <title>Global-level population genomics: horizontal gene transfer, symbiosis and evolution in Rhizobia.</title>
        <authorList>
            <person name="Gai Y."/>
        </authorList>
    </citation>
    <scope>NUCLEOTIDE SEQUENCE [LARGE SCALE GENOMIC DNA]</scope>
    <source>
        <strain evidence="3 4">BLR33</strain>
    </source>
</reference>
<dbReference type="InterPro" id="IPR013159">
    <property type="entry name" value="DnaA_C"/>
</dbReference>
<name>A0ABS7IC60_9HYPH</name>
<evidence type="ECO:0000313" key="3">
    <source>
        <dbReference type="EMBL" id="MBX5089365.1"/>
    </source>
</evidence>
<dbReference type="InterPro" id="IPR010921">
    <property type="entry name" value="Trp_repressor/repl_initiator"/>
</dbReference>
<dbReference type="Gene3D" id="1.10.1750.10">
    <property type="match status" value="1"/>
</dbReference>
<keyword evidence="1" id="KW-0175">Coiled coil</keyword>
<accession>A0ABS7IC60</accession>
<dbReference type="SMART" id="SM00760">
    <property type="entry name" value="Bac_DnaA_C"/>
    <property type="match status" value="1"/>
</dbReference>
<feature type="domain" description="Chromosomal replication initiator DnaA C-terminal" evidence="2">
    <location>
        <begin position="121"/>
        <end position="192"/>
    </location>
</feature>
<sequence>MHQTELNKQHLSHAQVRARLLGKPSKPIPQPPSTVDQDAINISAIRALETQIAQLSRKLATATAINRTYTGMAERLKASEARVEKLELDLGDARARILSQAAMLKMPVDGDFPEARDHRRSVEAIVCDVLRDFPGVTWEDVKGIRRTRHLVEPRHACMRAVYEERKDLSLPALGRIFGGRDHTTILNAVRKRRPAQEG</sequence>
<keyword evidence="4" id="KW-1185">Reference proteome</keyword>